<dbReference type="EMBL" id="CP060632">
    <property type="protein sequence ID" value="QNM00978.1"/>
    <property type="molecule type" value="Genomic_DNA"/>
</dbReference>
<dbReference type="Gene3D" id="3.10.290.10">
    <property type="entry name" value="RNA-binding S4 domain"/>
    <property type="match status" value="1"/>
</dbReference>
<sequence length="348" mass="38990">MQELTITDLEAGQRLNKYMMKYLNQAPSSFIYKMLRKKNITRNGKKASGDEILECGDVIKVFLADETIEKFRVVNTGNPHFDRGSKQHNSVKSADSTTSDGSAQASRQKPGITLQILYQDPDILAVHKPVGVLSQKAKKDDYSINEAIVDYCLSMRILSEKQLETFHPSISNRLDRNTSGIILAGISLKGSQMLARILKGHTCEKYYYTIVAGEMKQRIHEKAYIVKDTKKNQSKIQKLESPGASMIETAFTPLCVKNGFTLLQVQLFTGKSHQIRAHLQSLGYPMAGDTKYGNPAVNRKLRERYHLNHQLLHAGRLVLPDIPEITDPLPAEFQKVADGLGLKLPANH</sequence>
<evidence type="ECO:0000256" key="5">
    <source>
        <dbReference type="ARBA" id="ARBA00033164"/>
    </source>
</evidence>
<evidence type="ECO:0000256" key="7">
    <source>
        <dbReference type="SAM" id="MobiDB-lite"/>
    </source>
</evidence>
<evidence type="ECO:0000313" key="9">
    <source>
        <dbReference type="EMBL" id="QNM00978.1"/>
    </source>
</evidence>
<dbReference type="InterPro" id="IPR036986">
    <property type="entry name" value="S4_RNA-bd_sf"/>
</dbReference>
<dbReference type="InterPro" id="IPR050188">
    <property type="entry name" value="RluA_PseudoU_synthase"/>
</dbReference>
<dbReference type="Proteomes" id="UP000515819">
    <property type="component" value="Chromosome"/>
</dbReference>
<dbReference type="KEGG" id="wcp:H9Q76_06820"/>
<organism evidence="9 10">
    <name type="scientific">Wujia chipingensis</name>
    <dbReference type="NCBI Taxonomy" id="2763670"/>
    <lineage>
        <taxon>Bacteria</taxon>
        <taxon>Bacillati</taxon>
        <taxon>Bacillota</taxon>
        <taxon>Clostridia</taxon>
        <taxon>Lachnospirales</taxon>
        <taxon>Lachnospiraceae</taxon>
        <taxon>Wujia</taxon>
    </lineage>
</organism>
<protein>
    <recommendedName>
        <fullName evidence="4">RNA pseudouridylate synthase</fullName>
    </recommendedName>
    <alternativeName>
        <fullName evidence="5">RNA-uridine isomerase</fullName>
    </alternativeName>
</protein>
<dbReference type="GO" id="GO:0006396">
    <property type="term" value="P:RNA processing"/>
    <property type="evidence" value="ECO:0007669"/>
    <property type="project" value="UniProtKB-ARBA"/>
</dbReference>
<feature type="compositionally biased region" description="Polar residues" evidence="7">
    <location>
        <begin position="87"/>
        <end position="107"/>
    </location>
</feature>
<keyword evidence="10" id="KW-1185">Reference proteome</keyword>
<dbReference type="GO" id="GO:0009982">
    <property type="term" value="F:pseudouridine synthase activity"/>
    <property type="evidence" value="ECO:0007669"/>
    <property type="project" value="InterPro"/>
</dbReference>
<dbReference type="Gene3D" id="3.30.2350.10">
    <property type="entry name" value="Pseudouridine synthase"/>
    <property type="match status" value="1"/>
</dbReference>
<dbReference type="PROSITE" id="PS50889">
    <property type="entry name" value="S4"/>
    <property type="match status" value="1"/>
</dbReference>
<dbReference type="PANTHER" id="PTHR21600:SF83">
    <property type="entry name" value="PSEUDOURIDYLATE SYNTHASE RPUSD4, MITOCHONDRIAL"/>
    <property type="match status" value="1"/>
</dbReference>
<evidence type="ECO:0000256" key="1">
    <source>
        <dbReference type="ARBA" id="ARBA00000073"/>
    </source>
</evidence>
<gene>
    <name evidence="9" type="ORF">H9Q76_06820</name>
</gene>
<feature type="region of interest" description="Disordered" evidence="7">
    <location>
        <begin position="77"/>
        <end position="108"/>
    </location>
</feature>
<reference evidence="9 10" key="1">
    <citation type="submission" date="2020-08" db="EMBL/GenBank/DDBJ databases">
        <authorList>
            <person name="Liu C."/>
            <person name="Sun Q."/>
        </authorList>
    </citation>
    <scope>NUCLEOTIDE SEQUENCE [LARGE SCALE GENOMIC DNA]</scope>
    <source>
        <strain evidence="9 10">NSJ-4</strain>
    </source>
</reference>
<evidence type="ECO:0000256" key="4">
    <source>
        <dbReference type="ARBA" id="ARBA00031870"/>
    </source>
</evidence>
<evidence type="ECO:0000256" key="3">
    <source>
        <dbReference type="ARBA" id="ARBA00023235"/>
    </source>
</evidence>
<evidence type="ECO:0000259" key="8">
    <source>
        <dbReference type="Pfam" id="PF00849"/>
    </source>
</evidence>
<dbReference type="RefSeq" id="WP_249321870.1">
    <property type="nucleotide sequence ID" value="NZ_CP060632.1"/>
</dbReference>
<evidence type="ECO:0000256" key="2">
    <source>
        <dbReference type="ARBA" id="ARBA00010876"/>
    </source>
</evidence>
<dbReference type="AlphaFoldDB" id="A0A7G9FQZ6"/>
<comment type="similarity">
    <text evidence="2">Belongs to the pseudouridine synthase RluA family.</text>
</comment>
<feature type="domain" description="Pseudouridine synthase RsuA/RluA-like" evidence="8">
    <location>
        <begin position="123"/>
        <end position="281"/>
    </location>
</feature>
<proteinExistence type="inferred from homology"/>
<name>A0A7G9FQZ6_9FIRM</name>
<comment type="catalytic activity">
    <reaction evidence="1">
        <text>a uridine in RNA = a pseudouridine in RNA</text>
        <dbReference type="Rhea" id="RHEA:48348"/>
        <dbReference type="Rhea" id="RHEA-COMP:12068"/>
        <dbReference type="Rhea" id="RHEA-COMP:12069"/>
        <dbReference type="ChEBI" id="CHEBI:65314"/>
        <dbReference type="ChEBI" id="CHEBI:65315"/>
    </reaction>
</comment>
<evidence type="ECO:0000313" key="10">
    <source>
        <dbReference type="Proteomes" id="UP000515819"/>
    </source>
</evidence>
<keyword evidence="6" id="KW-0694">RNA-binding</keyword>
<dbReference type="GO" id="GO:0140098">
    <property type="term" value="F:catalytic activity, acting on RNA"/>
    <property type="evidence" value="ECO:0007669"/>
    <property type="project" value="UniProtKB-ARBA"/>
</dbReference>
<dbReference type="InterPro" id="IPR006145">
    <property type="entry name" value="PsdUridine_synth_RsuA/RluA"/>
</dbReference>
<dbReference type="GO" id="GO:0001522">
    <property type="term" value="P:pseudouridine synthesis"/>
    <property type="evidence" value="ECO:0007669"/>
    <property type="project" value="InterPro"/>
</dbReference>
<dbReference type="CDD" id="cd02869">
    <property type="entry name" value="PseudoU_synth_RluA_like"/>
    <property type="match status" value="1"/>
</dbReference>
<keyword evidence="3" id="KW-0413">Isomerase</keyword>
<dbReference type="InterPro" id="IPR020103">
    <property type="entry name" value="PsdUridine_synth_cat_dom_sf"/>
</dbReference>
<dbReference type="SUPFAM" id="SSF55120">
    <property type="entry name" value="Pseudouridine synthase"/>
    <property type="match status" value="1"/>
</dbReference>
<evidence type="ECO:0000256" key="6">
    <source>
        <dbReference type="PROSITE-ProRule" id="PRU00182"/>
    </source>
</evidence>
<accession>A0A7G9FQZ6</accession>
<dbReference type="Pfam" id="PF00849">
    <property type="entry name" value="PseudoU_synth_2"/>
    <property type="match status" value="1"/>
</dbReference>
<dbReference type="PANTHER" id="PTHR21600">
    <property type="entry name" value="MITOCHONDRIAL RNA PSEUDOURIDINE SYNTHASE"/>
    <property type="match status" value="1"/>
</dbReference>
<dbReference type="GO" id="GO:0003723">
    <property type="term" value="F:RNA binding"/>
    <property type="evidence" value="ECO:0007669"/>
    <property type="project" value="UniProtKB-KW"/>
</dbReference>